<evidence type="ECO:0000256" key="4">
    <source>
        <dbReference type="ARBA" id="ARBA00022691"/>
    </source>
</evidence>
<feature type="binding site" evidence="6">
    <location>
        <begin position="110"/>
        <end position="116"/>
    </location>
    <ligand>
        <name>S-adenosyl-L-methionine</name>
        <dbReference type="ChEBI" id="CHEBI:59789"/>
    </ligand>
</feature>
<evidence type="ECO:0000259" key="7">
    <source>
        <dbReference type="PROSITE" id="PS51686"/>
    </source>
</evidence>
<evidence type="ECO:0000256" key="5">
    <source>
        <dbReference type="ARBA" id="ARBA00022884"/>
    </source>
</evidence>
<proteinExistence type="inferred from homology"/>
<dbReference type="Pfam" id="PF13636">
    <property type="entry name" value="Methyltranf_PUA"/>
    <property type="match status" value="1"/>
</dbReference>
<dbReference type="Proteomes" id="UP001597414">
    <property type="component" value="Unassembled WGS sequence"/>
</dbReference>
<dbReference type="PROSITE" id="PS51686">
    <property type="entry name" value="SAM_MT_RSMB_NOP"/>
    <property type="match status" value="1"/>
</dbReference>
<keyword evidence="9" id="KW-1185">Reference proteome</keyword>
<dbReference type="RefSeq" id="WP_380799464.1">
    <property type="nucleotide sequence ID" value="NZ_JBHUIV010000002.1"/>
</dbReference>
<dbReference type="InterPro" id="IPR027391">
    <property type="entry name" value="Nol1_Nop2_Fmu_2"/>
</dbReference>
<accession>A0ABW5B4S3</accession>
<evidence type="ECO:0000256" key="2">
    <source>
        <dbReference type="ARBA" id="ARBA00022603"/>
    </source>
</evidence>
<gene>
    <name evidence="8" type="ORF">ACFSKV_00140</name>
</gene>
<dbReference type="Pfam" id="PF17125">
    <property type="entry name" value="Methyltr_RsmF_N"/>
    <property type="match status" value="1"/>
</dbReference>
<dbReference type="Gene3D" id="3.30.70.1170">
    <property type="entry name" value="Sun protein, domain 3"/>
    <property type="match status" value="1"/>
</dbReference>
<dbReference type="PANTHER" id="PTHR22807:SF30">
    <property type="entry name" value="28S RRNA (CYTOSINE(4447)-C(5))-METHYLTRANSFERASE-RELATED"/>
    <property type="match status" value="1"/>
</dbReference>
<evidence type="ECO:0000256" key="3">
    <source>
        <dbReference type="ARBA" id="ARBA00022679"/>
    </source>
</evidence>
<keyword evidence="3 6" id="KW-0808">Transferase</keyword>
<reference evidence="9" key="1">
    <citation type="journal article" date="2019" name="Int. J. Syst. Evol. Microbiol.">
        <title>The Global Catalogue of Microorganisms (GCM) 10K type strain sequencing project: providing services to taxonomists for standard genome sequencing and annotation.</title>
        <authorList>
            <consortium name="The Broad Institute Genomics Platform"/>
            <consortium name="The Broad Institute Genome Sequencing Center for Infectious Disease"/>
            <person name="Wu L."/>
            <person name="Ma J."/>
        </authorList>
    </citation>
    <scope>NUCLEOTIDE SEQUENCE [LARGE SCALE GENOMIC DNA]</scope>
    <source>
        <strain evidence="9">KCTC 19812</strain>
    </source>
</reference>
<dbReference type="PRINTS" id="PR02008">
    <property type="entry name" value="RCMTFAMILY"/>
</dbReference>
<keyword evidence="2 6" id="KW-0489">Methyltransferase</keyword>
<evidence type="ECO:0000256" key="6">
    <source>
        <dbReference type="PROSITE-ProRule" id="PRU01023"/>
    </source>
</evidence>
<organism evidence="8 9">
    <name type="scientific">Shivajiella indica</name>
    <dbReference type="NCBI Taxonomy" id="872115"/>
    <lineage>
        <taxon>Bacteria</taxon>
        <taxon>Pseudomonadati</taxon>
        <taxon>Bacteroidota</taxon>
        <taxon>Cytophagia</taxon>
        <taxon>Cytophagales</taxon>
        <taxon>Cyclobacteriaceae</taxon>
        <taxon>Shivajiella</taxon>
    </lineage>
</organism>
<keyword evidence="1" id="KW-0963">Cytoplasm</keyword>
<dbReference type="SUPFAM" id="SSF53335">
    <property type="entry name" value="S-adenosyl-L-methionine-dependent methyltransferases"/>
    <property type="match status" value="1"/>
</dbReference>
<keyword evidence="5 6" id="KW-0694">RNA-binding</keyword>
<dbReference type="CDD" id="cd02440">
    <property type="entry name" value="AdoMet_MTases"/>
    <property type="match status" value="1"/>
</dbReference>
<name>A0ABW5B4S3_9BACT</name>
<dbReference type="Pfam" id="PF01189">
    <property type="entry name" value="Methyltr_RsmB-F"/>
    <property type="match status" value="1"/>
</dbReference>
<sequence length="460" mass="53071">MPETRLPEAFELRMKNFLGEDGFQKLADSLEKEPNTSVRLNPFKKVQPEFLDKKVPWSNSGYFLKERPSFTLDPLFHAGCYYVQEASSMYIDHILNQIKVPVEGVFLDLSAAPGGKATLLSSYLGGNGFLVANEVIKSRANILKENIIKWGLGNTLVTQNDPEHFSGLEGFFDLVLVDAPCSGEGMFRKDPDARSEWSPENVSLCALRQERILDRAGGLVKGGGYLLYSTCTFNTQENEEMLKFICAEFDYEPVRISNDPSWGIVESELEIDGKFYYGYRFYPHLVDGEGFFITVLKRPEKAPSMAPKKTKDFKHPYIKSIGNQECQNLIAKLGLPQESILYSVQESYFWFNPTFQYSFEYLTRFLNIRYFGIELGKFNKNQFIPNHEWAVSIFDKNGFEKFELNKEQALSFLRKEDIHLPDLHEGWILVTFKDIPLGWLKNLGNRVNNYYPKEWRIRNK</sequence>
<dbReference type="InterPro" id="IPR031341">
    <property type="entry name" value="Methyltr_RsmF_N"/>
</dbReference>
<evidence type="ECO:0000313" key="9">
    <source>
        <dbReference type="Proteomes" id="UP001597414"/>
    </source>
</evidence>
<protein>
    <submittedName>
        <fullName evidence="8">tRNA/rRNA cytosine-C5-methylase</fullName>
    </submittedName>
</protein>
<dbReference type="PANTHER" id="PTHR22807">
    <property type="entry name" value="NOP2 YEAST -RELATED NOL1/NOP2/FMU SUN DOMAIN-CONTAINING"/>
    <property type="match status" value="1"/>
</dbReference>
<evidence type="ECO:0000313" key="8">
    <source>
        <dbReference type="EMBL" id="MFD2199953.1"/>
    </source>
</evidence>
<dbReference type="InterPro" id="IPR049560">
    <property type="entry name" value="MeTrfase_RsmB-F_NOP2_cat"/>
</dbReference>
<dbReference type="InterPro" id="IPR023267">
    <property type="entry name" value="RCMT"/>
</dbReference>
<dbReference type="InterPro" id="IPR001678">
    <property type="entry name" value="MeTrfase_RsmB-F_NOP2_dom"/>
</dbReference>
<feature type="binding site" evidence="6">
    <location>
        <position position="134"/>
    </location>
    <ligand>
        <name>S-adenosyl-L-methionine</name>
        <dbReference type="ChEBI" id="CHEBI:59789"/>
    </ligand>
</feature>
<feature type="binding site" evidence="6">
    <location>
        <position position="161"/>
    </location>
    <ligand>
        <name>S-adenosyl-L-methionine</name>
        <dbReference type="ChEBI" id="CHEBI:59789"/>
    </ligand>
</feature>
<feature type="active site" description="Nucleophile" evidence="6">
    <location>
        <position position="231"/>
    </location>
</feature>
<comment type="similarity">
    <text evidence="6">Belongs to the class I-like SAM-binding methyltransferase superfamily. RsmB/NOP family.</text>
</comment>
<dbReference type="Gene3D" id="2.30.130.60">
    <property type="match status" value="1"/>
</dbReference>
<keyword evidence="4 6" id="KW-0949">S-adenosyl-L-methionine</keyword>
<comment type="caution">
    <text evidence="8">The sequence shown here is derived from an EMBL/GenBank/DDBJ whole genome shotgun (WGS) entry which is preliminary data.</text>
</comment>
<feature type="binding site" evidence="6">
    <location>
        <position position="178"/>
    </location>
    <ligand>
        <name>S-adenosyl-L-methionine</name>
        <dbReference type="ChEBI" id="CHEBI:59789"/>
    </ligand>
</feature>
<dbReference type="InterPro" id="IPR029063">
    <property type="entry name" value="SAM-dependent_MTases_sf"/>
</dbReference>
<dbReference type="Gene3D" id="3.40.50.150">
    <property type="entry name" value="Vaccinia Virus protein VP39"/>
    <property type="match status" value="1"/>
</dbReference>
<evidence type="ECO:0000256" key="1">
    <source>
        <dbReference type="ARBA" id="ARBA00022490"/>
    </source>
</evidence>
<dbReference type="EMBL" id="JBHUIV010000002">
    <property type="protein sequence ID" value="MFD2199953.1"/>
    <property type="molecule type" value="Genomic_DNA"/>
</dbReference>
<feature type="domain" description="SAM-dependent MTase RsmB/NOP-type" evidence="7">
    <location>
        <begin position="1"/>
        <end position="299"/>
    </location>
</feature>